<evidence type="ECO:0000256" key="2">
    <source>
        <dbReference type="SAM" id="Phobius"/>
    </source>
</evidence>
<dbReference type="InterPro" id="IPR029371">
    <property type="entry name" value="TMEM101"/>
</dbReference>
<evidence type="ECO:0000313" key="3">
    <source>
        <dbReference type="EMBL" id="CAH1786193.1"/>
    </source>
</evidence>
<feature type="transmembrane region" description="Helical" evidence="2">
    <location>
        <begin position="198"/>
        <end position="218"/>
    </location>
</feature>
<dbReference type="EMBL" id="CAIIXF020000006">
    <property type="protein sequence ID" value="CAH1786193.1"/>
    <property type="molecule type" value="Genomic_DNA"/>
</dbReference>
<feature type="transmembrane region" description="Helical" evidence="2">
    <location>
        <begin position="12"/>
        <end position="34"/>
    </location>
</feature>
<name>A0A8J1U1L4_OWEFU</name>
<sequence>LKMSASMLKFFRYISIFLISRYPFVNVVTLALLLGERAEREKEPPLSPNLIYGHMVMMVVMGCMMTFRLRRDQAATVFAGQMLYLAYTFFTVNAMKYNDWLRIRMSSRMVGVAGIFLLFGFLAGKKDSRNLQLKRLSEITIGVYILAYCYSIVNSPEDRKSFTDLIYGGQPMLYVIVTALMTCCLCHLGGFFIFDISLVLAITLSIMTLCIDCRVQYWTRKRGIDYWNQMRLIMDNVCVITGQVMVLTVFKRKTYTEEPPTEHGEDEGLPPMDAGEDTPGTLNDEDDDHEHKD</sequence>
<keyword evidence="2" id="KW-0472">Membrane</keyword>
<dbReference type="PANTHER" id="PTHR31034">
    <property type="entry name" value="TRANSMEMBRANE PROTEIN 101"/>
    <property type="match status" value="1"/>
</dbReference>
<feature type="non-terminal residue" evidence="3">
    <location>
        <position position="1"/>
    </location>
</feature>
<reference evidence="3" key="1">
    <citation type="submission" date="2022-03" db="EMBL/GenBank/DDBJ databases">
        <authorList>
            <person name="Martin C."/>
        </authorList>
    </citation>
    <scope>NUCLEOTIDE SEQUENCE</scope>
</reference>
<gene>
    <name evidence="3" type="ORF">OFUS_LOCUS12139</name>
</gene>
<keyword evidence="4" id="KW-1185">Reference proteome</keyword>
<feature type="compositionally biased region" description="Acidic residues" evidence="1">
    <location>
        <begin position="283"/>
        <end position="293"/>
    </location>
</feature>
<feature type="transmembrane region" description="Helical" evidence="2">
    <location>
        <begin position="74"/>
        <end position="95"/>
    </location>
</feature>
<dbReference type="PANTHER" id="PTHR31034:SF2">
    <property type="entry name" value="TRANSMEMBRANE PROTEIN 101"/>
    <property type="match status" value="1"/>
</dbReference>
<comment type="caution">
    <text evidence="3">The sequence shown here is derived from an EMBL/GenBank/DDBJ whole genome shotgun (WGS) entry which is preliminary data.</text>
</comment>
<accession>A0A8J1U1L4</accession>
<dbReference type="Pfam" id="PF15111">
    <property type="entry name" value="TMEM101"/>
    <property type="match status" value="1"/>
</dbReference>
<keyword evidence="2" id="KW-1133">Transmembrane helix</keyword>
<dbReference type="GO" id="GO:0043123">
    <property type="term" value="P:positive regulation of canonical NF-kappaB signal transduction"/>
    <property type="evidence" value="ECO:0007669"/>
    <property type="project" value="TreeGrafter"/>
</dbReference>
<evidence type="ECO:0000313" key="4">
    <source>
        <dbReference type="Proteomes" id="UP000749559"/>
    </source>
</evidence>
<protein>
    <submittedName>
        <fullName evidence="3">Uncharacterized protein</fullName>
    </submittedName>
</protein>
<evidence type="ECO:0000256" key="1">
    <source>
        <dbReference type="SAM" id="MobiDB-lite"/>
    </source>
</evidence>
<feature type="region of interest" description="Disordered" evidence="1">
    <location>
        <begin position="256"/>
        <end position="293"/>
    </location>
</feature>
<feature type="transmembrane region" description="Helical" evidence="2">
    <location>
        <begin position="173"/>
        <end position="193"/>
    </location>
</feature>
<feature type="transmembrane region" description="Helical" evidence="2">
    <location>
        <begin position="107"/>
        <end position="124"/>
    </location>
</feature>
<dbReference type="AlphaFoldDB" id="A0A8J1U1L4"/>
<feature type="transmembrane region" description="Helical" evidence="2">
    <location>
        <begin position="230"/>
        <end position="250"/>
    </location>
</feature>
<feature type="transmembrane region" description="Helical" evidence="2">
    <location>
        <begin position="136"/>
        <end position="153"/>
    </location>
</feature>
<organism evidence="3 4">
    <name type="scientific">Owenia fusiformis</name>
    <name type="common">Polychaete worm</name>
    <dbReference type="NCBI Taxonomy" id="6347"/>
    <lineage>
        <taxon>Eukaryota</taxon>
        <taxon>Metazoa</taxon>
        <taxon>Spiralia</taxon>
        <taxon>Lophotrochozoa</taxon>
        <taxon>Annelida</taxon>
        <taxon>Polychaeta</taxon>
        <taxon>Sedentaria</taxon>
        <taxon>Canalipalpata</taxon>
        <taxon>Sabellida</taxon>
        <taxon>Oweniida</taxon>
        <taxon>Oweniidae</taxon>
        <taxon>Owenia</taxon>
    </lineage>
</organism>
<keyword evidence="2" id="KW-0812">Transmembrane</keyword>
<feature type="transmembrane region" description="Helical" evidence="2">
    <location>
        <begin position="46"/>
        <end position="67"/>
    </location>
</feature>
<dbReference type="OrthoDB" id="6082754at2759"/>
<proteinExistence type="predicted"/>
<dbReference type="Proteomes" id="UP000749559">
    <property type="component" value="Unassembled WGS sequence"/>
</dbReference>